<evidence type="ECO:0000259" key="6">
    <source>
        <dbReference type="Pfam" id="PF07993"/>
    </source>
</evidence>
<dbReference type="Proteomes" id="UP001187531">
    <property type="component" value="Unassembled WGS sequence"/>
</dbReference>
<protein>
    <recommendedName>
        <fullName evidence="4">Fatty acyl-CoA reductase</fullName>
        <ecNumber evidence="4">1.2.1.84</ecNumber>
    </recommendedName>
</protein>
<dbReference type="SUPFAM" id="SSF51735">
    <property type="entry name" value="NAD(P)-binding Rossmann-fold domains"/>
    <property type="match status" value="1"/>
</dbReference>
<keyword evidence="4" id="KW-1133">Transmembrane helix</keyword>
<dbReference type="InterPro" id="IPR013120">
    <property type="entry name" value="FAR_NAD-bd"/>
</dbReference>
<comment type="similarity">
    <text evidence="1 4">Belongs to the fatty acyl-CoA reductase family.</text>
</comment>
<keyword evidence="4" id="KW-0521">NADP</keyword>
<dbReference type="CDD" id="cd09071">
    <property type="entry name" value="FAR_C"/>
    <property type="match status" value="1"/>
</dbReference>
<comment type="catalytic activity">
    <reaction evidence="4">
        <text>a long-chain fatty acyl-CoA + 2 NADPH + 2 H(+) = a long-chain primary fatty alcohol + 2 NADP(+) + CoA</text>
        <dbReference type="Rhea" id="RHEA:52716"/>
        <dbReference type="ChEBI" id="CHEBI:15378"/>
        <dbReference type="ChEBI" id="CHEBI:57287"/>
        <dbReference type="ChEBI" id="CHEBI:57783"/>
        <dbReference type="ChEBI" id="CHEBI:58349"/>
        <dbReference type="ChEBI" id="CHEBI:77396"/>
        <dbReference type="ChEBI" id="CHEBI:83139"/>
        <dbReference type="EC" id="1.2.1.84"/>
    </reaction>
</comment>
<dbReference type="PANTHER" id="PTHR11011">
    <property type="entry name" value="MALE STERILITY PROTEIN 2-RELATED"/>
    <property type="match status" value="1"/>
</dbReference>
<dbReference type="InterPro" id="IPR036291">
    <property type="entry name" value="NAD(P)-bd_dom_sf"/>
</dbReference>
<evidence type="ECO:0000313" key="8">
    <source>
        <dbReference type="Proteomes" id="UP001187531"/>
    </source>
</evidence>
<feature type="domain" description="Fatty acyl-CoA reductase C-terminal" evidence="5">
    <location>
        <begin position="355"/>
        <end position="447"/>
    </location>
</feature>
<dbReference type="CDD" id="cd05236">
    <property type="entry name" value="FAR-N_SDR_e"/>
    <property type="match status" value="1"/>
</dbReference>
<evidence type="ECO:0000313" key="7">
    <source>
        <dbReference type="EMBL" id="KAK2714233.1"/>
    </source>
</evidence>
<dbReference type="InterPro" id="IPR026055">
    <property type="entry name" value="FAR"/>
</dbReference>
<evidence type="ECO:0000256" key="3">
    <source>
        <dbReference type="ARBA" id="ARBA00023098"/>
    </source>
</evidence>
<comment type="caution">
    <text evidence="7">The sequence shown here is derived from an EMBL/GenBank/DDBJ whole genome shotgun (WGS) entry which is preliminary data.</text>
</comment>
<dbReference type="GO" id="GO:0102965">
    <property type="term" value="F:alcohol-forming long-chain fatty acyl-CoA reductase activity"/>
    <property type="evidence" value="ECO:0007669"/>
    <property type="project" value="UniProtKB-EC"/>
</dbReference>
<feature type="domain" description="Thioester reductase (TE)" evidence="6">
    <location>
        <begin position="15"/>
        <end position="283"/>
    </location>
</feature>
<evidence type="ECO:0000256" key="2">
    <source>
        <dbReference type="ARBA" id="ARBA00022516"/>
    </source>
</evidence>
<evidence type="ECO:0000256" key="1">
    <source>
        <dbReference type="ARBA" id="ARBA00005928"/>
    </source>
</evidence>
<dbReference type="EC" id="1.2.1.84" evidence="4"/>
<organism evidence="7 8">
    <name type="scientific">Artemia franciscana</name>
    <name type="common">Brine shrimp</name>
    <name type="synonym">Artemia sanfranciscana</name>
    <dbReference type="NCBI Taxonomy" id="6661"/>
    <lineage>
        <taxon>Eukaryota</taxon>
        <taxon>Metazoa</taxon>
        <taxon>Ecdysozoa</taxon>
        <taxon>Arthropoda</taxon>
        <taxon>Crustacea</taxon>
        <taxon>Branchiopoda</taxon>
        <taxon>Anostraca</taxon>
        <taxon>Artemiidae</taxon>
        <taxon>Artemia</taxon>
    </lineage>
</organism>
<keyword evidence="4" id="KW-0560">Oxidoreductase</keyword>
<dbReference type="GO" id="GO:0080019">
    <property type="term" value="F:alcohol-forming very long-chain fatty acyl-CoA reductase activity"/>
    <property type="evidence" value="ECO:0007669"/>
    <property type="project" value="InterPro"/>
</dbReference>
<comment type="function">
    <text evidence="4">Catalyzes the reduction of fatty acyl-CoA to fatty alcohols.</text>
</comment>
<gene>
    <name evidence="7" type="ORF">QYM36_008713</name>
</gene>
<accession>A0AA88HN72</accession>
<keyword evidence="3 4" id="KW-0443">Lipid metabolism</keyword>
<evidence type="ECO:0000256" key="4">
    <source>
        <dbReference type="RuleBase" id="RU363097"/>
    </source>
</evidence>
<dbReference type="AlphaFoldDB" id="A0AA88HN72"/>
<keyword evidence="4" id="KW-0812">Transmembrane</keyword>
<dbReference type="Gene3D" id="3.40.50.720">
    <property type="entry name" value="NAD(P)-binding Rossmann-like Domain"/>
    <property type="match status" value="1"/>
</dbReference>
<sequence>MSEIAPFYTGKSVLVTGATGFFGKVLLEKLLTSCPDIKIIYVLIRQKADKSARDRLEDIYMSGAFENVREKVGGRRRFFDKIVSIAGDVTLPNLGVDDIDLTVIKHVSVVFHCAADVKFETPLKQSLDANVEGTKRVVGLCKAIGKPVLIYVSSAYATCNRLGDRDEVIYPPKYSEDVIAELAERNDATMGDAEFYDGHPNSYTLSKALAESYLESISETLPVVIVRPSQVTPSLREPFPGWIDNAGGPTGLIAAVGKGIIRRVSCDPDIIVDFIPVDVAVHLMIAAAYDMSKQSSGLKIYNCTTSGENPMMMKHVEDILCNHYWRENPLQGALLPPYVKFQKQDWVVKFQGIYLHTIPAYAIDMILRLTGQRPMLVRAHQKLGKALKFIRFFMYNEWKYHAENTIKLHESLSPEDQETFMFDIRKIEWNSYYNNYTLGVRHFLFRESPGSLAKARKKIKFMEGTIFVAQCVAVFWALSVFAKFVFF</sequence>
<dbReference type="InterPro" id="IPR033640">
    <property type="entry name" value="FAR_C"/>
</dbReference>
<feature type="transmembrane region" description="Helical" evidence="4">
    <location>
        <begin position="464"/>
        <end position="486"/>
    </location>
</feature>
<dbReference type="EMBL" id="JAVRJZ010000013">
    <property type="protein sequence ID" value="KAK2714233.1"/>
    <property type="molecule type" value="Genomic_DNA"/>
</dbReference>
<evidence type="ECO:0000259" key="5">
    <source>
        <dbReference type="Pfam" id="PF03015"/>
    </source>
</evidence>
<reference evidence="7" key="1">
    <citation type="submission" date="2023-07" db="EMBL/GenBank/DDBJ databases">
        <title>Chromosome-level genome assembly of Artemia franciscana.</title>
        <authorList>
            <person name="Jo E."/>
        </authorList>
    </citation>
    <scope>NUCLEOTIDE SEQUENCE</scope>
    <source>
        <tissue evidence="7">Whole body</tissue>
    </source>
</reference>
<name>A0AA88HN72_ARTSF</name>
<dbReference type="PANTHER" id="PTHR11011:SF45">
    <property type="entry name" value="FATTY ACYL-COA REDUCTASE CG8306-RELATED"/>
    <property type="match status" value="1"/>
</dbReference>
<proteinExistence type="inferred from homology"/>
<keyword evidence="4" id="KW-0472">Membrane</keyword>
<dbReference type="Pfam" id="PF07993">
    <property type="entry name" value="NAD_binding_4"/>
    <property type="match status" value="1"/>
</dbReference>
<dbReference type="Pfam" id="PF03015">
    <property type="entry name" value="Sterile"/>
    <property type="match status" value="1"/>
</dbReference>
<keyword evidence="8" id="KW-1185">Reference proteome</keyword>
<dbReference type="GO" id="GO:0005777">
    <property type="term" value="C:peroxisome"/>
    <property type="evidence" value="ECO:0007669"/>
    <property type="project" value="TreeGrafter"/>
</dbReference>
<dbReference type="GO" id="GO:0035336">
    <property type="term" value="P:long-chain fatty-acyl-CoA metabolic process"/>
    <property type="evidence" value="ECO:0007669"/>
    <property type="project" value="TreeGrafter"/>
</dbReference>
<keyword evidence="2 4" id="KW-0444">Lipid biosynthesis</keyword>